<dbReference type="AlphaFoldDB" id="A0A2W5T7G8"/>
<evidence type="ECO:0000313" key="3">
    <source>
        <dbReference type="Proteomes" id="UP000249061"/>
    </source>
</evidence>
<dbReference type="PROSITE" id="PS51257">
    <property type="entry name" value="PROKAR_LIPOPROTEIN"/>
    <property type="match status" value="1"/>
</dbReference>
<sequence>MNVRFAPLLMVALGGCLHFHDGPMPGEPENATWLNVEGARVRYVDIGEGPVVVLLHGFASSIENWTAIMPALVKNHRVIAVDLKGFGWTDRPVADYSPAAQAKLVKAVLDERGVTKFSLVAHSWGSSVAMAFTLENPERVERLALYDAWVYESQLPSMFHLARAKGVGEVLFGLFYDQQIEERSTNGFFNEDFVTQDFIDAVERAFERPGTKAAALETVRGMKFDEMSEQYKKVTVPTLLLWGREDLVTPVSVGERLVRQLPNASLKVYARCGHFPMIEAVGESTRDLETFLAGGAP</sequence>
<dbReference type="PRINTS" id="PR00412">
    <property type="entry name" value="EPOXHYDRLASE"/>
</dbReference>
<dbReference type="SUPFAM" id="SSF53474">
    <property type="entry name" value="alpha/beta-Hydrolases"/>
    <property type="match status" value="1"/>
</dbReference>
<organism evidence="2 3">
    <name type="scientific">Archangium gephyra</name>
    <dbReference type="NCBI Taxonomy" id="48"/>
    <lineage>
        <taxon>Bacteria</taxon>
        <taxon>Pseudomonadati</taxon>
        <taxon>Myxococcota</taxon>
        <taxon>Myxococcia</taxon>
        <taxon>Myxococcales</taxon>
        <taxon>Cystobacterineae</taxon>
        <taxon>Archangiaceae</taxon>
        <taxon>Archangium</taxon>
    </lineage>
</organism>
<gene>
    <name evidence="2" type="ORF">DI536_21165</name>
</gene>
<accession>A0A2W5T7G8</accession>
<dbReference type="PRINTS" id="PR00111">
    <property type="entry name" value="ABHYDROLASE"/>
</dbReference>
<dbReference type="InterPro" id="IPR000639">
    <property type="entry name" value="Epox_hydrolase-like"/>
</dbReference>
<dbReference type="EMBL" id="QFQP01000019">
    <property type="protein sequence ID" value="PZR09847.1"/>
    <property type="molecule type" value="Genomic_DNA"/>
</dbReference>
<comment type="caution">
    <text evidence="2">The sequence shown here is derived from an EMBL/GenBank/DDBJ whole genome shotgun (WGS) entry which is preliminary data.</text>
</comment>
<reference evidence="2 3" key="1">
    <citation type="submission" date="2017-08" db="EMBL/GenBank/DDBJ databases">
        <title>Infants hospitalized years apart are colonized by the same room-sourced microbial strains.</title>
        <authorList>
            <person name="Brooks B."/>
            <person name="Olm M.R."/>
            <person name="Firek B.A."/>
            <person name="Baker R."/>
            <person name="Thomas B.C."/>
            <person name="Morowitz M.J."/>
            <person name="Banfield J.F."/>
        </authorList>
    </citation>
    <scope>NUCLEOTIDE SEQUENCE [LARGE SCALE GENOMIC DNA]</scope>
    <source>
        <strain evidence="2">S2_003_000_R2_14</strain>
    </source>
</reference>
<dbReference type="InterPro" id="IPR000073">
    <property type="entry name" value="AB_hydrolase_1"/>
</dbReference>
<dbReference type="Pfam" id="PF00561">
    <property type="entry name" value="Abhydrolase_1"/>
    <property type="match status" value="1"/>
</dbReference>
<dbReference type="Proteomes" id="UP000249061">
    <property type="component" value="Unassembled WGS sequence"/>
</dbReference>
<dbReference type="PANTHER" id="PTHR46438:SF11">
    <property type="entry name" value="LIPASE-RELATED"/>
    <property type="match status" value="1"/>
</dbReference>
<proteinExistence type="predicted"/>
<evidence type="ECO:0000259" key="1">
    <source>
        <dbReference type="Pfam" id="PF00561"/>
    </source>
</evidence>
<protein>
    <recommendedName>
        <fullName evidence="1">AB hydrolase-1 domain-containing protein</fullName>
    </recommendedName>
</protein>
<name>A0A2W5T7G8_9BACT</name>
<dbReference type="PANTHER" id="PTHR46438">
    <property type="entry name" value="ALPHA/BETA-HYDROLASES SUPERFAMILY PROTEIN"/>
    <property type="match status" value="1"/>
</dbReference>
<evidence type="ECO:0000313" key="2">
    <source>
        <dbReference type="EMBL" id="PZR09847.1"/>
    </source>
</evidence>
<feature type="domain" description="AB hydrolase-1" evidence="1">
    <location>
        <begin position="50"/>
        <end position="280"/>
    </location>
</feature>
<dbReference type="GO" id="GO:0003824">
    <property type="term" value="F:catalytic activity"/>
    <property type="evidence" value="ECO:0007669"/>
    <property type="project" value="InterPro"/>
</dbReference>
<dbReference type="InterPro" id="IPR029058">
    <property type="entry name" value="AB_hydrolase_fold"/>
</dbReference>
<dbReference type="Gene3D" id="3.40.50.1820">
    <property type="entry name" value="alpha/beta hydrolase"/>
    <property type="match status" value="1"/>
</dbReference>